<dbReference type="Proteomes" id="UP001642483">
    <property type="component" value="Unassembled WGS sequence"/>
</dbReference>
<organism evidence="2 3">
    <name type="scientific">Clavelina lepadiformis</name>
    <name type="common">Light-bulb sea squirt</name>
    <name type="synonym">Ascidia lepadiformis</name>
    <dbReference type="NCBI Taxonomy" id="159417"/>
    <lineage>
        <taxon>Eukaryota</taxon>
        <taxon>Metazoa</taxon>
        <taxon>Chordata</taxon>
        <taxon>Tunicata</taxon>
        <taxon>Ascidiacea</taxon>
        <taxon>Aplousobranchia</taxon>
        <taxon>Clavelinidae</taxon>
        <taxon>Clavelina</taxon>
    </lineage>
</organism>
<reference evidence="2 3" key="1">
    <citation type="submission" date="2024-02" db="EMBL/GenBank/DDBJ databases">
        <authorList>
            <person name="Daric V."/>
            <person name="Darras S."/>
        </authorList>
    </citation>
    <scope>NUCLEOTIDE SEQUENCE [LARGE SCALE GENOMIC DNA]</scope>
</reference>
<evidence type="ECO:0000313" key="2">
    <source>
        <dbReference type="EMBL" id="CAK8674315.1"/>
    </source>
</evidence>
<gene>
    <name evidence="2" type="ORF">CVLEPA_LOCUS4027</name>
</gene>
<protein>
    <submittedName>
        <fullName evidence="2">Uncharacterized protein</fullName>
    </submittedName>
</protein>
<dbReference type="Gene3D" id="2.60.40.1900">
    <property type="entry name" value="Beta-microseminoprotein (PSP94) domain"/>
    <property type="match status" value="1"/>
</dbReference>
<name>A0ABP0F3R8_CLALP</name>
<comment type="caution">
    <text evidence="2">The sequence shown here is derived from an EMBL/GenBank/DDBJ whole genome shotgun (WGS) entry which is preliminary data.</text>
</comment>
<keyword evidence="3" id="KW-1185">Reference proteome</keyword>
<evidence type="ECO:0000313" key="3">
    <source>
        <dbReference type="Proteomes" id="UP001642483"/>
    </source>
</evidence>
<keyword evidence="1" id="KW-1133">Transmembrane helix</keyword>
<keyword evidence="1" id="KW-0812">Transmembrane</keyword>
<evidence type="ECO:0000256" key="1">
    <source>
        <dbReference type="SAM" id="Phobius"/>
    </source>
</evidence>
<accession>A0ABP0F3R8</accession>
<sequence>MSGRKIFSGIFLVILWSEFYIFDAAARKSSKIRYSPNVVEISSTKNCFVDTRRGNIVKLGANSYVCKHNGKYHAHTSNWFEPNRCLRCSCIAPTGVACCKVDLKPTVMPKHCRVDPFPRWSIVAPITKCMVPIVSTRSRKKPCRSRHFRNIFSNSRWQPIARHRGIYLQAVPIHSRHF</sequence>
<feature type="transmembrane region" description="Helical" evidence="1">
    <location>
        <begin position="6"/>
        <end position="26"/>
    </location>
</feature>
<dbReference type="EMBL" id="CAWYQH010000013">
    <property type="protein sequence ID" value="CAK8674315.1"/>
    <property type="molecule type" value="Genomic_DNA"/>
</dbReference>
<proteinExistence type="predicted"/>
<keyword evidence="1" id="KW-0472">Membrane</keyword>